<dbReference type="OrthoDB" id="9791280at2"/>
<dbReference type="InterPro" id="IPR027839">
    <property type="entry name" value="DUF4432"/>
</dbReference>
<proteinExistence type="predicted"/>
<dbReference type="GO" id="GO:0030246">
    <property type="term" value="F:carbohydrate binding"/>
    <property type="evidence" value="ECO:0007669"/>
    <property type="project" value="InterPro"/>
</dbReference>
<organism evidence="1 2">
    <name type="scientific">Paenibacillus contaminans</name>
    <dbReference type="NCBI Taxonomy" id="450362"/>
    <lineage>
        <taxon>Bacteria</taxon>
        <taxon>Bacillati</taxon>
        <taxon>Bacillota</taxon>
        <taxon>Bacilli</taxon>
        <taxon>Bacillales</taxon>
        <taxon>Paenibacillaceae</taxon>
        <taxon>Paenibacillus</taxon>
    </lineage>
</organism>
<keyword evidence="2" id="KW-1185">Reference proteome</keyword>
<dbReference type="RefSeq" id="WP_113029800.1">
    <property type="nucleotide sequence ID" value="NZ_QMFB01000002.1"/>
</dbReference>
<dbReference type="Gene3D" id="2.70.98.10">
    <property type="match status" value="1"/>
</dbReference>
<dbReference type="Pfam" id="PF14486">
    <property type="entry name" value="DUF4432"/>
    <property type="match status" value="1"/>
</dbReference>
<dbReference type="CDD" id="cd09023">
    <property type="entry name" value="Aldose_epim_Ec_c4013"/>
    <property type="match status" value="1"/>
</dbReference>
<accession>A0A329MUN4</accession>
<protein>
    <submittedName>
        <fullName evidence="1">DUF4432 domain-containing protein</fullName>
    </submittedName>
</protein>
<dbReference type="Proteomes" id="UP000250369">
    <property type="component" value="Unassembled WGS sequence"/>
</dbReference>
<dbReference type="AlphaFoldDB" id="A0A329MUN4"/>
<dbReference type="InterPro" id="IPR014718">
    <property type="entry name" value="GH-type_carb-bd"/>
</dbReference>
<dbReference type="EMBL" id="QMFB01000002">
    <property type="protein sequence ID" value="RAV22393.1"/>
    <property type="molecule type" value="Genomic_DNA"/>
</dbReference>
<sequence length="345" mass="37316">MQLFGQNWTRRELEARIGHLGQIGGIRRVTLKEGKEAGTELIQVRTGAGLSFDVVPAKGLDISLAELWGAPLSWQSPNGNVHPMYYEPSGTDWLRTASGGLLMTCGFSHAGSPSADGGFGLHGRAHHTPAKHVSLREEWAGDELEWSISGVMEETAIFGSKLRLTRIFSGRLGDNRITLCDRLENVGFQPAPYMMLYHFNFGFPLLGERTTIGLPSADSEARGEDAELAACGRWNAPNAAVNEAVYYHDLRRDAADGAGMAHADICNPVFPAGGSFRPVKVTLSWSMDTLPILVQWRMPGAGEHVLGLEPANCRVEGREAEAKRGGPQLLAPGASVFFKLGLNIA</sequence>
<gene>
    <name evidence="1" type="ORF">DQG23_05475</name>
</gene>
<evidence type="ECO:0000313" key="2">
    <source>
        <dbReference type="Proteomes" id="UP000250369"/>
    </source>
</evidence>
<comment type="caution">
    <text evidence="1">The sequence shown here is derived from an EMBL/GenBank/DDBJ whole genome shotgun (WGS) entry which is preliminary data.</text>
</comment>
<evidence type="ECO:0000313" key="1">
    <source>
        <dbReference type="EMBL" id="RAV22393.1"/>
    </source>
</evidence>
<name>A0A329MUN4_9BACL</name>
<reference evidence="1 2" key="1">
    <citation type="journal article" date="2009" name="Int. J. Syst. Evol. Microbiol.">
        <title>Paenibacillus contaminans sp. nov., isolated from a contaminated laboratory plate.</title>
        <authorList>
            <person name="Chou J.H."/>
            <person name="Lee J.H."/>
            <person name="Lin M.C."/>
            <person name="Chang P.S."/>
            <person name="Arun A.B."/>
            <person name="Young C.C."/>
            <person name="Chen W.M."/>
        </authorList>
    </citation>
    <scope>NUCLEOTIDE SEQUENCE [LARGE SCALE GENOMIC DNA]</scope>
    <source>
        <strain evidence="1 2">CKOBP-6</strain>
    </source>
</reference>